<evidence type="ECO:0000313" key="6">
    <source>
        <dbReference type="Proteomes" id="UP000292274"/>
    </source>
</evidence>
<dbReference type="PANTHER" id="PTHR10819:SF3">
    <property type="entry name" value="PHOSPHOTRIESTERASE-RELATED PROTEIN"/>
    <property type="match status" value="1"/>
</dbReference>
<reference evidence="5 6" key="1">
    <citation type="submission" date="2019-02" db="EMBL/GenBank/DDBJ databases">
        <title>Jishengella sp. nov., isolated from a root of Zingiber montanum.</title>
        <authorList>
            <person name="Kuncharoen N."/>
            <person name="Kudo T."/>
            <person name="Masahiro Y."/>
            <person name="Ohkuma M."/>
            <person name="Tanasupawat S."/>
        </authorList>
    </citation>
    <scope>NUCLEOTIDE SEQUENCE [LARGE SCALE GENOMIC DNA]</scope>
    <source>
        <strain evidence="5 6">PLAI 1-1</strain>
    </source>
</reference>
<name>A0A4R0GP42_9ACTN</name>
<feature type="region of interest" description="Disordered" evidence="4">
    <location>
        <begin position="333"/>
        <end position="356"/>
    </location>
</feature>
<organism evidence="5 6">
    <name type="scientific">Micromonospora zingiberis</name>
    <dbReference type="NCBI Taxonomy" id="2053011"/>
    <lineage>
        <taxon>Bacteria</taxon>
        <taxon>Bacillati</taxon>
        <taxon>Actinomycetota</taxon>
        <taxon>Actinomycetes</taxon>
        <taxon>Micromonosporales</taxon>
        <taxon>Micromonosporaceae</taxon>
        <taxon>Micromonospora</taxon>
    </lineage>
</organism>
<dbReference type="EMBL" id="SJJR01000007">
    <property type="protein sequence ID" value="TCB97248.1"/>
    <property type="molecule type" value="Genomic_DNA"/>
</dbReference>
<dbReference type="InterPro" id="IPR001559">
    <property type="entry name" value="Phosphotriesterase"/>
</dbReference>
<dbReference type="OrthoDB" id="9795018at2"/>
<keyword evidence="1" id="KW-0479">Metal-binding</keyword>
<accession>A0A4R0GP42</accession>
<evidence type="ECO:0000256" key="1">
    <source>
        <dbReference type="ARBA" id="ARBA00022723"/>
    </source>
</evidence>
<dbReference type="Gene3D" id="3.20.20.140">
    <property type="entry name" value="Metal-dependent hydrolases"/>
    <property type="match status" value="1"/>
</dbReference>
<sequence length="356" mass="38452">MIETVLGPVPAAVVGRVNMHQHLLSDASSLCRPGREQTPTDHRVTIRNLGFLRWNALALADNLRLDDPHLAVAELRHAARGVDLVVEDTSVGLGPDHAALPAVSRAAGVHVAVAYGLYVTPTLPGWARDLDEDGVYRHLLGALTDRVPGTDYRAALIGIMGTTAEFPAVERARLRAAAGAAGQTGASVGVRLDGDVRNGVEVVAEMTGAGLPADRILLTNADEYLDPGYWNDLIDTGVTLEMCFGTELQHVGRMRNPSDPQRLDFFESFLAGRADGRWVLGGSVWTKTQLRRYGGEGYDHLTTRVLPELVRRGVAVDRLEAMMTTEPLRLLDRSSAGDRSPANLTNTSVEEIRDAC</sequence>
<proteinExistence type="inferred from homology"/>
<evidence type="ECO:0000256" key="2">
    <source>
        <dbReference type="ARBA" id="ARBA00022801"/>
    </source>
</evidence>
<dbReference type="GO" id="GO:0008270">
    <property type="term" value="F:zinc ion binding"/>
    <property type="evidence" value="ECO:0007669"/>
    <property type="project" value="InterPro"/>
</dbReference>
<dbReference type="Proteomes" id="UP000292274">
    <property type="component" value="Unassembled WGS sequence"/>
</dbReference>
<evidence type="ECO:0000256" key="3">
    <source>
        <dbReference type="PROSITE-ProRule" id="PRU00679"/>
    </source>
</evidence>
<comment type="caution">
    <text evidence="5">The sequence shown here is derived from an EMBL/GenBank/DDBJ whole genome shotgun (WGS) entry which is preliminary data.</text>
</comment>
<dbReference type="RefSeq" id="WP_131303916.1">
    <property type="nucleotide sequence ID" value="NZ_SJJR01000007.1"/>
</dbReference>
<dbReference type="Pfam" id="PF02126">
    <property type="entry name" value="PTE"/>
    <property type="match status" value="1"/>
</dbReference>
<keyword evidence="6" id="KW-1185">Reference proteome</keyword>
<comment type="similarity">
    <text evidence="3">Belongs to the metallo-dependent hydrolases superfamily. Phosphotriesterase family.</text>
</comment>
<dbReference type="GO" id="GO:0016787">
    <property type="term" value="F:hydrolase activity"/>
    <property type="evidence" value="ECO:0007669"/>
    <property type="project" value="UniProtKB-KW"/>
</dbReference>
<dbReference type="SUPFAM" id="SSF51556">
    <property type="entry name" value="Metallo-dependent hydrolases"/>
    <property type="match status" value="1"/>
</dbReference>
<dbReference type="PROSITE" id="PS51347">
    <property type="entry name" value="PHOSPHOTRIESTERASE_2"/>
    <property type="match status" value="1"/>
</dbReference>
<dbReference type="AlphaFoldDB" id="A0A4R0GP42"/>
<dbReference type="InterPro" id="IPR032466">
    <property type="entry name" value="Metal_Hydrolase"/>
</dbReference>
<evidence type="ECO:0000313" key="5">
    <source>
        <dbReference type="EMBL" id="TCB97248.1"/>
    </source>
</evidence>
<comment type="caution">
    <text evidence="3">Lacks conserved residue(s) required for the propagation of feature annotation.</text>
</comment>
<gene>
    <name evidence="5" type="ORF">E0H26_13340</name>
</gene>
<dbReference type="PANTHER" id="PTHR10819">
    <property type="entry name" value="PHOSPHOTRIESTERASE-RELATED"/>
    <property type="match status" value="1"/>
</dbReference>
<protein>
    <submittedName>
        <fullName evidence="5">Phosphotriesterase</fullName>
    </submittedName>
</protein>
<keyword evidence="2" id="KW-0378">Hydrolase</keyword>
<evidence type="ECO:0000256" key="4">
    <source>
        <dbReference type="SAM" id="MobiDB-lite"/>
    </source>
</evidence>